<organism evidence="2">
    <name type="scientific">Hexamita inflata</name>
    <dbReference type="NCBI Taxonomy" id="28002"/>
    <lineage>
        <taxon>Eukaryota</taxon>
        <taxon>Metamonada</taxon>
        <taxon>Diplomonadida</taxon>
        <taxon>Hexamitidae</taxon>
        <taxon>Hexamitinae</taxon>
        <taxon>Hexamita</taxon>
    </lineage>
</organism>
<proteinExistence type="predicted"/>
<evidence type="ECO:0000313" key="3">
    <source>
        <dbReference type="EMBL" id="CAL6006866.1"/>
    </source>
</evidence>
<keyword evidence="1" id="KW-0472">Membrane</keyword>
<gene>
    <name evidence="3" type="ORF">HINF_LOCUS20368</name>
    <name evidence="2" type="ORF">HINF_LOCUS63573</name>
</gene>
<dbReference type="AlphaFoldDB" id="A0AA86VSG4"/>
<keyword evidence="1" id="KW-0812">Transmembrane</keyword>
<dbReference type="EMBL" id="CATOUU010001170">
    <property type="protein sequence ID" value="CAI9975928.1"/>
    <property type="molecule type" value="Genomic_DNA"/>
</dbReference>
<name>A0AA86VSG4_9EUKA</name>
<reference evidence="3 4" key="2">
    <citation type="submission" date="2024-07" db="EMBL/GenBank/DDBJ databases">
        <authorList>
            <person name="Akdeniz Z."/>
        </authorList>
    </citation>
    <scope>NUCLEOTIDE SEQUENCE [LARGE SCALE GENOMIC DNA]</scope>
</reference>
<evidence type="ECO:0000256" key="1">
    <source>
        <dbReference type="SAM" id="Phobius"/>
    </source>
</evidence>
<sequence>MFISLSYTWNFVSAINSCLYTVITFFLVNAEQIHLTQYQLFNIQLFQIINGGFGAVPQQICKQLYMQLNFRRFIWFLSFQNEIVQLEWDKDMPGFGRIFGTWEFGGCLNAIQSQQYIQKILIDENFTFQIQQFEVCQSRYMFRYELL</sequence>
<dbReference type="EMBL" id="CAXDID020000054">
    <property type="protein sequence ID" value="CAL6006866.1"/>
    <property type="molecule type" value="Genomic_DNA"/>
</dbReference>
<feature type="transmembrane region" description="Helical" evidence="1">
    <location>
        <begin position="6"/>
        <end position="28"/>
    </location>
</feature>
<keyword evidence="1" id="KW-1133">Transmembrane helix</keyword>
<protein>
    <submittedName>
        <fullName evidence="3">Hypothetical_protein</fullName>
    </submittedName>
</protein>
<evidence type="ECO:0000313" key="2">
    <source>
        <dbReference type="EMBL" id="CAI9975928.1"/>
    </source>
</evidence>
<dbReference type="Proteomes" id="UP001642409">
    <property type="component" value="Unassembled WGS sequence"/>
</dbReference>
<accession>A0AA86VSG4</accession>
<evidence type="ECO:0000313" key="4">
    <source>
        <dbReference type="Proteomes" id="UP001642409"/>
    </source>
</evidence>
<reference evidence="2" key="1">
    <citation type="submission" date="2023-06" db="EMBL/GenBank/DDBJ databases">
        <authorList>
            <person name="Kurt Z."/>
        </authorList>
    </citation>
    <scope>NUCLEOTIDE SEQUENCE</scope>
</reference>
<keyword evidence="4" id="KW-1185">Reference proteome</keyword>
<comment type="caution">
    <text evidence="2">The sequence shown here is derived from an EMBL/GenBank/DDBJ whole genome shotgun (WGS) entry which is preliminary data.</text>
</comment>